<dbReference type="Gene3D" id="3.10.350.10">
    <property type="entry name" value="LysM domain"/>
    <property type="match status" value="1"/>
</dbReference>
<dbReference type="Proteomes" id="UP001280581">
    <property type="component" value="Unassembled WGS sequence"/>
</dbReference>
<evidence type="ECO:0000313" key="2">
    <source>
        <dbReference type="Proteomes" id="UP001280581"/>
    </source>
</evidence>
<sequence>MLASALSVAARSIVPQPAGLQARQAQLPPDCLATYTVDLGENCGTIVSRFNNFTATELFLWNPEIRQTCLGLRAYVPVCINVSGYKFNKAVAAGDRRTPDSIPVPVQTVVPQCTLYEYVDKAGLPRFGALLRQNNITQYQWNQWNEPNSDPNDNIPNLAGYFSCVKAK</sequence>
<name>A0AAN6RKK0_9PLEO</name>
<accession>A0AAN6RKK0</accession>
<evidence type="ECO:0000313" key="1">
    <source>
        <dbReference type="EMBL" id="KAK3215918.1"/>
    </source>
</evidence>
<organism evidence="1 2">
    <name type="scientific">Pseudopithomyces chartarum</name>
    <dbReference type="NCBI Taxonomy" id="1892770"/>
    <lineage>
        <taxon>Eukaryota</taxon>
        <taxon>Fungi</taxon>
        <taxon>Dikarya</taxon>
        <taxon>Ascomycota</taxon>
        <taxon>Pezizomycotina</taxon>
        <taxon>Dothideomycetes</taxon>
        <taxon>Pleosporomycetidae</taxon>
        <taxon>Pleosporales</taxon>
        <taxon>Massarineae</taxon>
        <taxon>Didymosphaeriaceae</taxon>
        <taxon>Pseudopithomyces</taxon>
    </lineage>
</organism>
<keyword evidence="2" id="KW-1185">Reference proteome</keyword>
<dbReference type="AlphaFoldDB" id="A0AAN6RKK0"/>
<evidence type="ECO:0008006" key="3">
    <source>
        <dbReference type="Google" id="ProtNLM"/>
    </source>
</evidence>
<dbReference type="EMBL" id="WVTA01000002">
    <property type="protein sequence ID" value="KAK3215918.1"/>
    <property type="molecule type" value="Genomic_DNA"/>
</dbReference>
<dbReference type="InterPro" id="IPR036779">
    <property type="entry name" value="LysM_dom_sf"/>
</dbReference>
<comment type="caution">
    <text evidence="1">The sequence shown here is derived from an EMBL/GenBank/DDBJ whole genome shotgun (WGS) entry which is preliminary data.</text>
</comment>
<reference evidence="1 2" key="1">
    <citation type="submission" date="2021-02" db="EMBL/GenBank/DDBJ databases">
        <title>Genome assembly of Pseudopithomyces chartarum.</title>
        <authorList>
            <person name="Jauregui R."/>
            <person name="Singh J."/>
            <person name="Voisey C."/>
        </authorList>
    </citation>
    <scope>NUCLEOTIDE SEQUENCE [LARGE SCALE GENOMIC DNA]</scope>
    <source>
        <strain evidence="1 2">AGR01</strain>
    </source>
</reference>
<gene>
    <name evidence="1" type="ORF">GRF29_8g1523563</name>
</gene>
<proteinExistence type="predicted"/>
<protein>
    <recommendedName>
        <fullName evidence="3">LysM domain-containing protein</fullName>
    </recommendedName>
</protein>